<name>A0A0G0Z5Y5_9BACT</name>
<gene>
    <name evidence="1" type="ORF">UV05_C0012G0014</name>
</gene>
<dbReference type="Proteomes" id="UP000034875">
    <property type="component" value="Unassembled WGS sequence"/>
</dbReference>
<evidence type="ECO:0000313" key="1">
    <source>
        <dbReference type="EMBL" id="KKS44085.1"/>
    </source>
</evidence>
<organism evidence="1 2">
    <name type="scientific">candidate division CPR1 bacterium GW2011_GWA2_42_17</name>
    <dbReference type="NCBI Taxonomy" id="1618341"/>
    <lineage>
        <taxon>Bacteria</taxon>
        <taxon>candidate division CPR1</taxon>
    </lineage>
</organism>
<sequence length="67" mass="7970">MAKKPLCKLIEQVSEEIEKLEADRHPKFFKHETEGRKRLATLLLELNDLEEDEAKIYKLKFTKTNIK</sequence>
<comment type="caution">
    <text evidence="1">The sequence shown here is derived from an EMBL/GenBank/DDBJ whole genome shotgun (WGS) entry which is preliminary data.</text>
</comment>
<dbReference type="AlphaFoldDB" id="A0A0G0Z5Y5"/>
<protein>
    <submittedName>
        <fullName evidence="1">Uncharacterized protein</fullName>
    </submittedName>
</protein>
<dbReference type="EMBL" id="LCCZ01000012">
    <property type="protein sequence ID" value="KKS44085.1"/>
    <property type="molecule type" value="Genomic_DNA"/>
</dbReference>
<proteinExistence type="predicted"/>
<accession>A0A0G0Z5Y5</accession>
<evidence type="ECO:0000313" key="2">
    <source>
        <dbReference type="Proteomes" id="UP000034875"/>
    </source>
</evidence>
<reference evidence="1 2" key="1">
    <citation type="journal article" date="2015" name="Nature">
        <title>rRNA introns, odd ribosomes, and small enigmatic genomes across a large radiation of phyla.</title>
        <authorList>
            <person name="Brown C.T."/>
            <person name="Hug L.A."/>
            <person name="Thomas B.C."/>
            <person name="Sharon I."/>
            <person name="Castelle C.J."/>
            <person name="Singh A."/>
            <person name="Wilkins M.J."/>
            <person name="Williams K.H."/>
            <person name="Banfield J.F."/>
        </authorList>
    </citation>
    <scope>NUCLEOTIDE SEQUENCE [LARGE SCALE GENOMIC DNA]</scope>
</reference>